<dbReference type="RefSeq" id="WP_208147623.1">
    <property type="nucleotide sequence ID" value="NZ_AP024613.1"/>
</dbReference>
<name>A0AAD1NPH4_9GAMM</name>
<accession>A0AAD1NPH4</accession>
<dbReference type="EMBL" id="AP024613">
    <property type="protein sequence ID" value="BCV46369.1"/>
    <property type="molecule type" value="Genomic_DNA"/>
</dbReference>
<sequence length="129" mass="14713">MIWLATSALPLTLGSVLLALMCLYGLRPGTISLSIHQHGICYRSLLRTLELDWQDISEFHLFNIQRNLLIGYYDSDSYLARLAQRSPLRAKARRVLQSLPANFEHPAAEICELLNRARLQALQLSIPQR</sequence>
<organism evidence="1 2">
    <name type="scientific">Shewanella algae</name>
    <dbReference type="NCBI Taxonomy" id="38313"/>
    <lineage>
        <taxon>Bacteria</taxon>
        <taxon>Pseudomonadati</taxon>
        <taxon>Pseudomonadota</taxon>
        <taxon>Gammaproteobacteria</taxon>
        <taxon>Alteromonadales</taxon>
        <taxon>Shewanellaceae</taxon>
        <taxon>Shewanella</taxon>
    </lineage>
</organism>
<dbReference type="Proteomes" id="UP000825078">
    <property type="component" value="Chromosome"/>
</dbReference>
<evidence type="ECO:0000313" key="1">
    <source>
        <dbReference type="EMBL" id="BCV46369.1"/>
    </source>
</evidence>
<reference evidence="1" key="1">
    <citation type="submission" date="2021-05" db="EMBL/GenBank/DDBJ databases">
        <title>Molecular characterization for Shewanella algae harboring chromosomal blaOXA-55-like strains isolated from clinical and environment sample.</title>
        <authorList>
            <person name="Ohama Y."/>
            <person name="Aoki K."/>
            <person name="Harada S."/>
            <person name="Moriya K."/>
            <person name="Ishii Y."/>
            <person name="Tateda K."/>
        </authorList>
    </citation>
    <scope>NUCLEOTIDE SEQUENCE</scope>
    <source>
        <strain evidence="1">TUM17379</strain>
    </source>
</reference>
<dbReference type="AlphaFoldDB" id="A0AAD1NPH4"/>
<proteinExistence type="predicted"/>
<protein>
    <submittedName>
        <fullName evidence="1">Uncharacterized protein</fullName>
    </submittedName>
</protein>
<gene>
    <name evidence="1" type="ORF">TUM17379_33870</name>
</gene>
<evidence type="ECO:0000313" key="2">
    <source>
        <dbReference type="Proteomes" id="UP000825078"/>
    </source>
</evidence>